<gene>
    <name evidence="2" type="ORF">PCOR1329_LOCUS62690</name>
</gene>
<feature type="compositionally biased region" description="Basic and acidic residues" evidence="1">
    <location>
        <begin position="53"/>
        <end position="66"/>
    </location>
</feature>
<name>A0ABN9VZR1_9DINO</name>
<proteinExistence type="predicted"/>
<evidence type="ECO:0008006" key="4">
    <source>
        <dbReference type="Google" id="ProtNLM"/>
    </source>
</evidence>
<dbReference type="EMBL" id="CAUYUJ010017929">
    <property type="protein sequence ID" value="CAK0879183.1"/>
    <property type="molecule type" value="Genomic_DNA"/>
</dbReference>
<evidence type="ECO:0000313" key="2">
    <source>
        <dbReference type="EMBL" id="CAK0879183.1"/>
    </source>
</evidence>
<keyword evidence="3" id="KW-1185">Reference proteome</keyword>
<sequence length="123" mass="13633">MKRRSISAVAAREAKVAGLLAEAHAGRAVSDASQTEPVAEPPRPELSAASGPQKKEPAQTAQERKAAWKRKHPAKEKKRAMTAKERKEAWKSRQPPKQKKEAMTASQRQSAWQARQDAQKKES</sequence>
<feature type="compositionally biased region" description="Low complexity" evidence="1">
    <location>
        <begin position="105"/>
        <end position="116"/>
    </location>
</feature>
<comment type="caution">
    <text evidence="2">The sequence shown here is derived from an EMBL/GenBank/DDBJ whole genome shotgun (WGS) entry which is preliminary data.</text>
</comment>
<reference evidence="2" key="1">
    <citation type="submission" date="2023-10" db="EMBL/GenBank/DDBJ databases">
        <authorList>
            <person name="Chen Y."/>
            <person name="Shah S."/>
            <person name="Dougan E. K."/>
            <person name="Thang M."/>
            <person name="Chan C."/>
        </authorList>
    </citation>
    <scope>NUCLEOTIDE SEQUENCE [LARGE SCALE GENOMIC DNA]</scope>
</reference>
<feature type="compositionally biased region" description="Basic residues" evidence="1">
    <location>
        <begin position="67"/>
        <end position="81"/>
    </location>
</feature>
<accession>A0ABN9VZR1</accession>
<dbReference type="Proteomes" id="UP001189429">
    <property type="component" value="Unassembled WGS sequence"/>
</dbReference>
<organism evidence="2 3">
    <name type="scientific">Prorocentrum cordatum</name>
    <dbReference type="NCBI Taxonomy" id="2364126"/>
    <lineage>
        <taxon>Eukaryota</taxon>
        <taxon>Sar</taxon>
        <taxon>Alveolata</taxon>
        <taxon>Dinophyceae</taxon>
        <taxon>Prorocentrales</taxon>
        <taxon>Prorocentraceae</taxon>
        <taxon>Prorocentrum</taxon>
    </lineage>
</organism>
<protein>
    <recommendedName>
        <fullName evidence="4">Coiled-coil domain-containing protein 86</fullName>
    </recommendedName>
</protein>
<evidence type="ECO:0000313" key="3">
    <source>
        <dbReference type="Proteomes" id="UP001189429"/>
    </source>
</evidence>
<feature type="compositionally biased region" description="Basic and acidic residues" evidence="1">
    <location>
        <begin position="82"/>
        <end position="91"/>
    </location>
</feature>
<evidence type="ECO:0000256" key="1">
    <source>
        <dbReference type="SAM" id="MobiDB-lite"/>
    </source>
</evidence>
<feature type="region of interest" description="Disordered" evidence="1">
    <location>
        <begin position="24"/>
        <end position="123"/>
    </location>
</feature>